<evidence type="ECO:0000313" key="2">
    <source>
        <dbReference type="Proteomes" id="UP000800092"/>
    </source>
</evidence>
<dbReference type="AlphaFoldDB" id="A0A6A6GUE9"/>
<dbReference type="Proteomes" id="UP000800092">
    <property type="component" value="Unassembled WGS sequence"/>
</dbReference>
<proteinExistence type="predicted"/>
<accession>A0A6A6GUE9</accession>
<reference evidence="1" key="1">
    <citation type="journal article" date="2020" name="Stud. Mycol.">
        <title>101 Dothideomycetes genomes: a test case for predicting lifestyles and emergence of pathogens.</title>
        <authorList>
            <person name="Haridas S."/>
            <person name="Albert R."/>
            <person name="Binder M."/>
            <person name="Bloem J."/>
            <person name="Labutti K."/>
            <person name="Salamov A."/>
            <person name="Andreopoulos B."/>
            <person name="Baker S."/>
            <person name="Barry K."/>
            <person name="Bills G."/>
            <person name="Bluhm B."/>
            <person name="Cannon C."/>
            <person name="Castanera R."/>
            <person name="Culley D."/>
            <person name="Daum C."/>
            <person name="Ezra D."/>
            <person name="Gonzalez J."/>
            <person name="Henrissat B."/>
            <person name="Kuo A."/>
            <person name="Liang C."/>
            <person name="Lipzen A."/>
            <person name="Lutzoni F."/>
            <person name="Magnuson J."/>
            <person name="Mondo S."/>
            <person name="Nolan M."/>
            <person name="Ohm R."/>
            <person name="Pangilinan J."/>
            <person name="Park H.-J."/>
            <person name="Ramirez L."/>
            <person name="Alfaro M."/>
            <person name="Sun H."/>
            <person name="Tritt A."/>
            <person name="Yoshinaga Y."/>
            <person name="Zwiers L.-H."/>
            <person name="Turgeon B."/>
            <person name="Goodwin S."/>
            <person name="Spatafora J."/>
            <person name="Crous P."/>
            <person name="Grigoriev I."/>
        </authorList>
    </citation>
    <scope>NUCLEOTIDE SEQUENCE</scope>
    <source>
        <strain evidence="1">Tuck. ex Michener</strain>
    </source>
</reference>
<organism evidence="1 2">
    <name type="scientific">Viridothelium virens</name>
    <name type="common">Speckled blister lichen</name>
    <name type="synonym">Trypethelium virens</name>
    <dbReference type="NCBI Taxonomy" id="1048519"/>
    <lineage>
        <taxon>Eukaryota</taxon>
        <taxon>Fungi</taxon>
        <taxon>Dikarya</taxon>
        <taxon>Ascomycota</taxon>
        <taxon>Pezizomycotina</taxon>
        <taxon>Dothideomycetes</taxon>
        <taxon>Dothideomycetes incertae sedis</taxon>
        <taxon>Trypetheliales</taxon>
        <taxon>Trypetheliaceae</taxon>
        <taxon>Viridothelium</taxon>
    </lineage>
</organism>
<gene>
    <name evidence="1" type="ORF">EV356DRAFT_390343</name>
</gene>
<name>A0A6A6GUE9_VIRVR</name>
<evidence type="ECO:0000313" key="1">
    <source>
        <dbReference type="EMBL" id="KAF2229355.1"/>
    </source>
</evidence>
<keyword evidence="2" id="KW-1185">Reference proteome</keyword>
<sequence length="103" mass="10989">MELAKTHLALLICLRAGSTHGLWSSIRYFASSLVATAGFSGYAVFQSSTVSASLLNCYQSVTKASAQSHKASSLVMARELVDGVFERLVCESVQGACLEFSPH</sequence>
<dbReference type="EMBL" id="ML991866">
    <property type="protein sequence ID" value="KAF2229355.1"/>
    <property type="molecule type" value="Genomic_DNA"/>
</dbReference>
<protein>
    <submittedName>
        <fullName evidence="1">Uncharacterized protein</fullName>
    </submittedName>
</protein>